<protein>
    <recommendedName>
        <fullName evidence="3">Phage tail protein</fullName>
    </recommendedName>
</protein>
<reference evidence="1 2" key="1">
    <citation type="journal article" date="2010" name="J. Bacteriol.">
        <title>Comparative genomic characterization of Actinobacillus pleuropneumoniae.</title>
        <authorList>
            <person name="Xu Z."/>
            <person name="Chen X."/>
            <person name="Li L."/>
            <person name="Li T."/>
            <person name="Wang S."/>
            <person name="Chen H."/>
            <person name="Zhou R."/>
        </authorList>
    </citation>
    <scope>NUCLEOTIDE SEQUENCE [LARGE SCALE GENOMIC DNA]</scope>
    <source>
        <strain evidence="1 2">Femo</strain>
    </source>
</reference>
<proteinExistence type="predicted"/>
<evidence type="ECO:0008006" key="3">
    <source>
        <dbReference type="Google" id="ProtNLM"/>
    </source>
</evidence>
<organism evidence="1 2">
    <name type="scientific">Actinobacillus pleuropneumoniae serovar 6 str. Femo</name>
    <dbReference type="NCBI Taxonomy" id="754256"/>
    <lineage>
        <taxon>Bacteria</taxon>
        <taxon>Pseudomonadati</taxon>
        <taxon>Pseudomonadota</taxon>
        <taxon>Gammaproteobacteria</taxon>
        <taxon>Pasteurellales</taxon>
        <taxon>Pasteurellaceae</taxon>
        <taxon>Actinobacillus</taxon>
    </lineage>
</organism>
<accession>A0A828Q4X8</accession>
<dbReference type="Pfam" id="PF05939">
    <property type="entry name" value="Phage_min_tail"/>
    <property type="match status" value="1"/>
</dbReference>
<dbReference type="EMBL" id="ADOG01000009">
    <property type="protein sequence ID" value="EFM92389.1"/>
    <property type="molecule type" value="Genomic_DNA"/>
</dbReference>
<dbReference type="Proteomes" id="UP000005341">
    <property type="component" value="Unassembled WGS sequence"/>
</dbReference>
<dbReference type="RefSeq" id="WP_005607327.1">
    <property type="nucleotide sequence ID" value="NZ_ADOG01000009.1"/>
</dbReference>
<dbReference type="InterPro" id="IPR010265">
    <property type="entry name" value="Phage_lambda_TipM"/>
</dbReference>
<dbReference type="AlphaFoldDB" id="A0A828Q4X8"/>
<evidence type="ECO:0000313" key="1">
    <source>
        <dbReference type="EMBL" id="EFM92389.1"/>
    </source>
</evidence>
<sequence length="109" mass="12435">MDTFDFPVQVGRTKNYTPKIVEVDFGDGYVQRRPQGLNNVLTEFGATVILADADKSKQLSQFLKSKKGVTPFYFVEPKTKEKLKVVCKTWSKVEHPAYDLFNLTLTETL</sequence>
<name>A0A828Q4X8_ACTPL</name>
<comment type="caution">
    <text evidence="1">The sequence shown here is derived from an EMBL/GenBank/DDBJ whole genome shotgun (WGS) entry which is preliminary data.</text>
</comment>
<evidence type="ECO:0000313" key="2">
    <source>
        <dbReference type="Proteomes" id="UP000005341"/>
    </source>
</evidence>
<gene>
    <name evidence="1" type="ORF">appser6_5930</name>
</gene>